<evidence type="ECO:0000256" key="7">
    <source>
        <dbReference type="ARBA" id="ARBA00022505"/>
    </source>
</evidence>
<dbReference type="EC" id="1.8.3.1" evidence="6"/>
<evidence type="ECO:0000256" key="1">
    <source>
        <dbReference type="ARBA" id="ARBA00001924"/>
    </source>
</evidence>
<evidence type="ECO:0000256" key="6">
    <source>
        <dbReference type="ARBA" id="ARBA00012505"/>
    </source>
</evidence>
<accession>A0A9Q0LZA9</accession>
<reference evidence="15" key="1">
    <citation type="submission" date="2022-12" db="EMBL/GenBank/DDBJ databases">
        <title>Genome assemblies of Blomia tropicalis.</title>
        <authorList>
            <person name="Cui Y."/>
        </authorList>
    </citation>
    <scope>NUCLEOTIDE SEQUENCE</scope>
    <source>
        <tissue evidence="15">Adult mites</tissue>
    </source>
</reference>
<comment type="cofactor">
    <cofactor evidence="1">
        <name>Mo-molybdopterin</name>
        <dbReference type="ChEBI" id="CHEBI:71302"/>
    </cofactor>
</comment>
<dbReference type="SUPFAM" id="SSF56524">
    <property type="entry name" value="Oxidoreductase molybdopterin-binding domain"/>
    <property type="match status" value="1"/>
</dbReference>
<dbReference type="InterPro" id="IPR036400">
    <property type="entry name" value="Cyt_B5-like_heme/steroid_sf"/>
</dbReference>
<gene>
    <name evidence="15" type="ORF">RDWZM_010549</name>
</gene>
<dbReference type="Gene3D" id="3.10.120.10">
    <property type="entry name" value="Cytochrome b5-like heme/steroid binding domain"/>
    <property type="match status" value="1"/>
</dbReference>
<dbReference type="Gene3D" id="3.90.420.10">
    <property type="entry name" value="Oxidoreductase, molybdopterin-binding domain"/>
    <property type="match status" value="1"/>
</dbReference>
<proteinExistence type="inferred from homology"/>
<dbReference type="GO" id="GO:0043546">
    <property type="term" value="F:molybdopterin cofactor binding"/>
    <property type="evidence" value="ECO:0007669"/>
    <property type="project" value="TreeGrafter"/>
</dbReference>
<evidence type="ECO:0000256" key="13">
    <source>
        <dbReference type="RuleBase" id="RU362121"/>
    </source>
</evidence>
<dbReference type="OMA" id="TWHVAEL"/>
<dbReference type="PROSITE" id="PS00191">
    <property type="entry name" value="CYTOCHROME_B5_1"/>
    <property type="match status" value="1"/>
</dbReference>
<dbReference type="SMART" id="SM01117">
    <property type="entry name" value="Cyt-b5"/>
    <property type="match status" value="1"/>
</dbReference>
<evidence type="ECO:0000256" key="3">
    <source>
        <dbReference type="ARBA" id="ARBA00004569"/>
    </source>
</evidence>
<dbReference type="GO" id="GO:0005758">
    <property type="term" value="C:mitochondrial intermembrane space"/>
    <property type="evidence" value="ECO:0007669"/>
    <property type="project" value="UniProtKB-SubCell"/>
</dbReference>
<dbReference type="Proteomes" id="UP001142055">
    <property type="component" value="Chromosome 4"/>
</dbReference>
<dbReference type="Pfam" id="PF03404">
    <property type="entry name" value="Mo-co_dimer"/>
    <property type="match status" value="1"/>
</dbReference>
<evidence type="ECO:0000256" key="10">
    <source>
        <dbReference type="ARBA" id="ARBA00023002"/>
    </source>
</evidence>
<dbReference type="GO" id="GO:0008482">
    <property type="term" value="F:sulfite oxidase activity"/>
    <property type="evidence" value="ECO:0007669"/>
    <property type="project" value="UniProtKB-EC"/>
</dbReference>
<evidence type="ECO:0000256" key="2">
    <source>
        <dbReference type="ARBA" id="ARBA00001970"/>
    </source>
</evidence>
<dbReference type="PANTHER" id="PTHR19372:SF7">
    <property type="entry name" value="SULFITE OXIDASE, MITOCHONDRIAL"/>
    <property type="match status" value="1"/>
</dbReference>
<dbReference type="InterPro" id="IPR001199">
    <property type="entry name" value="Cyt_B5-like_heme/steroid-bd"/>
</dbReference>
<comment type="subcellular location">
    <subcellularLocation>
        <location evidence="3">Mitochondrion intermembrane space</location>
    </subcellularLocation>
</comment>
<evidence type="ECO:0000259" key="14">
    <source>
        <dbReference type="PROSITE" id="PS50255"/>
    </source>
</evidence>
<evidence type="ECO:0000256" key="11">
    <source>
        <dbReference type="ARBA" id="ARBA00023004"/>
    </source>
</evidence>
<dbReference type="SUPFAM" id="SSF55856">
    <property type="entry name" value="Cytochrome b5-like heme/steroid binding domain"/>
    <property type="match status" value="1"/>
</dbReference>
<evidence type="ECO:0000313" key="16">
    <source>
        <dbReference type="Proteomes" id="UP001142055"/>
    </source>
</evidence>
<comment type="similarity">
    <text evidence="13">Belongs to the cytochrome b5 family.</text>
</comment>
<keyword evidence="16" id="KW-1185">Reference proteome</keyword>
<dbReference type="InterPro" id="IPR008335">
    <property type="entry name" value="Mopterin_OxRdtase_euk"/>
</dbReference>
<keyword evidence="11 13" id="KW-0408">Iron</keyword>
<comment type="pathway">
    <text evidence="4">Sulfur metabolism.</text>
</comment>
<dbReference type="PANTHER" id="PTHR19372">
    <property type="entry name" value="SULFITE REDUCTASE"/>
    <property type="match status" value="1"/>
</dbReference>
<organism evidence="15 16">
    <name type="scientific">Blomia tropicalis</name>
    <name type="common">Mite</name>
    <dbReference type="NCBI Taxonomy" id="40697"/>
    <lineage>
        <taxon>Eukaryota</taxon>
        <taxon>Metazoa</taxon>
        <taxon>Ecdysozoa</taxon>
        <taxon>Arthropoda</taxon>
        <taxon>Chelicerata</taxon>
        <taxon>Arachnida</taxon>
        <taxon>Acari</taxon>
        <taxon>Acariformes</taxon>
        <taxon>Sarcoptiformes</taxon>
        <taxon>Astigmata</taxon>
        <taxon>Glycyphagoidea</taxon>
        <taxon>Echimyopodidae</taxon>
        <taxon>Blomia</taxon>
    </lineage>
</organism>
<comment type="pathway">
    <text evidence="5">Energy metabolism; sulfur metabolism.</text>
</comment>
<dbReference type="FunFam" id="3.10.120.10:FF:000007">
    <property type="entry name" value="Sulfite oxidase, mitochondrial"/>
    <property type="match status" value="1"/>
</dbReference>
<dbReference type="AlphaFoldDB" id="A0A9Q0LZA9"/>
<dbReference type="SUPFAM" id="SSF81296">
    <property type="entry name" value="E set domains"/>
    <property type="match status" value="1"/>
</dbReference>
<dbReference type="InterPro" id="IPR000572">
    <property type="entry name" value="OxRdtase_Mopterin-bd_dom"/>
</dbReference>
<dbReference type="EMBL" id="JAPWDV010000004">
    <property type="protein sequence ID" value="KAJ6216049.1"/>
    <property type="molecule type" value="Genomic_DNA"/>
</dbReference>
<evidence type="ECO:0000313" key="15">
    <source>
        <dbReference type="EMBL" id="KAJ6216049.1"/>
    </source>
</evidence>
<dbReference type="InterPro" id="IPR014756">
    <property type="entry name" value="Ig_E-set"/>
</dbReference>
<dbReference type="PRINTS" id="PR00407">
    <property type="entry name" value="EUMOPTERIN"/>
</dbReference>
<feature type="domain" description="Cytochrome b5 heme-binding" evidence="14">
    <location>
        <begin position="31"/>
        <end position="109"/>
    </location>
</feature>
<evidence type="ECO:0000256" key="4">
    <source>
        <dbReference type="ARBA" id="ARBA00004678"/>
    </source>
</evidence>
<comment type="caution">
    <text evidence="15">The sequence shown here is derived from an EMBL/GenBank/DDBJ whole genome shotgun (WGS) entry which is preliminary data.</text>
</comment>
<dbReference type="InterPro" id="IPR005066">
    <property type="entry name" value="MoCF_OxRdtse_dimer"/>
</dbReference>
<dbReference type="PROSITE" id="PS50255">
    <property type="entry name" value="CYTOCHROME_B5_2"/>
    <property type="match status" value="1"/>
</dbReference>
<dbReference type="GO" id="GO:0030151">
    <property type="term" value="F:molybdenum ion binding"/>
    <property type="evidence" value="ECO:0007669"/>
    <property type="project" value="InterPro"/>
</dbReference>
<protein>
    <recommendedName>
        <fullName evidence="6">sulfite oxidase</fullName>
        <ecNumber evidence="6">1.8.3.1</ecNumber>
    </recommendedName>
</protein>
<name>A0A9Q0LZA9_BLOTA</name>
<dbReference type="GO" id="GO:0020037">
    <property type="term" value="F:heme binding"/>
    <property type="evidence" value="ECO:0007669"/>
    <property type="project" value="UniProtKB-UniRule"/>
</dbReference>
<dbReference type="InterPro" id="IPR018506">
    <property type="entry name" value="Cyt_B5_heme-BS"/>
</dbReference>
<dbReference type="Pfam" id="PF00173">
    <property type="entry name" value="Cyt-b5"/>
    <property type="match status" value="1"/>
</dbReference>
<sequence>MYRRKWRVYSKESTENGELVVVEPGLEIPNLPIYSMEQVSKHNNAENGIWIVYKAGVYDVSQFVKIHPGGDNILLGAGNSIEPFWEVYSQHKTQQVFELLESFRIGNLLPEVDIEDYELEIDGLTLKEPIQLTLDQIKTLFPKHSVTSVVQCAGNRRDQLNTIKEVKGISWGVGAIGNAQWTGAKLVDILQYCGVDMNDPSIKHVQFEGLDLDATSTPYGASVPSDMALNPMNEFICAYEMNGEPIPADHGFPIRLIAPGVVGARNVKWLGRIVLSDEESHSHWQRNDYKSFPSNMDSATGDEFARAHSIQQLPIQSAICSPKDGQPIAVQWKHDPQSGTTKPFIELAGYAWSGGGRAVIRVDLTTDNGRTWHMATLEQEPNKPVHHTYSWTLWKIDIPLSVGQLHQGNTLEFACRAFDSSYNAQPKQPDEIWNFRGLLNNSWHRIKVQIA</sequence>
<dbReference type="FunFam" id="3.90.420.10:FF:000002">
    <property type="entry name" value="sulfite oxidase, mitochondrial"/>
    <property type="match status" value="1"/>
</dbReference>
<evidence type="ECO:0000256" key="9">
    <source>
        <dbReference type="ARBA" id="ARBA00022723"/>
    </source>
</evidence>
<dbReference type="Gene3D" id="2.60.40.650">
    <property type="match status" value="1"/>
</dbReference>
<dbReference type="GO" id="GO:0006790">
    <property type="term" value="P:sulfur compound metabolic process"/>
    <property type="evidence" value="ECO:0007669"/>
    <property type="project" value="TreeGrafter"/>
</dbReference>
<keyword evidence="7" id="KW-0500">Molybdenum</keyword>
<evidence type="ECO:0000256" key="12">
    <source>
        <dbReference type="ARBA" id="ARBA00023128"/>
    </source>
</evidence>
<keyword evidence="12" id="KW-0496">Mitochondrion</keyword>
<evidence type="ECO:0000256" key="8">
    <source>
        <dbReference type="ARBA" id="ARBA00022617"/>
    </source>
</evidence>
<keyword evidence="10" id="KW-0560">Oxidoreductase</keyword>
<dbReference type="InterPro" id="IPR036374">
    <property type="entry name" value="OxRdtase_Mopterin-bd_sf"/>
</dbReference>
<dbReference type="Pfam" id="PF00174">
    <property type="entry name" value="Oxidored_molyb"/>
    <property type="match status" value="1"/>
</dbReference>
<comment type="cofactor">
    <cofactor evidence="2">
        <name>heme b</name>
        <dbReference type="ChEBI" id="CHEBI:60344"/>
    </cofactor>
</comment>
<keyword evidence="9 13" id="KW-0479">Metal-binding</keyword>
<keyword evidence="8 13" id="KW-0349">Heme</keyword>
<evidence type="ECO:0000256" key="5">
    <source>
        <dbReference type="ARBA" id="ARBA00004971"/>
    </source>
</evidence>